<name>V7HVU6_9LACO</name>
<dbReference type="InterPro" id="IPR036390">
    <property type="entry name" value="WH_DNA-bd_sf"/>
</dbReference>
<dbReference type="Pfam" id="PF12802">
    <property type="entry name" value="MarR_2"/>
    <property type="match status" value="1"/>
</dbReference>
<protein>
    <recommendedName>
        <fullName evidence="1">HTH marR-type domain-containing protein</fullName>
    </recommendedName>
</protein>
<dbReference type="InterPro" id="IPR000835">
    <property type="entry name" value="HTH_MarR-typ"/>
</dbReference>
<evidence type="ECO:0000313" key="2">
    <source>
        <dbReference type="EMBL" id="ETA73375.1"/>
    </source>
</evidence>
<dbReference type="GO" id="GO:0003700">
    <property type="term" value="F:DNA-binding transcription factor activity"/>
    <property type="evidence" value="ECO:0007669"/>
    <property type="project" value="InterPro"/>
</dbReference>
<dbReference type="EMBL" id="AWWH01000189">
    <property type="protein sequence ID" value="ETA73375.1"/>
    <property type="molecule type" value="Genomic_DNA"/>
</dbReference>
<dbReference type="Gene3D" id="1.10.10.10">
    <property type="entry name" value="Winged helix-like DNA-binding domain superfamily/Winged helix DNA-binding domain"/>
    <property type="match status" value="1"/>
</dbReference>
<evidence type="ECO:0000313" key="3">
    <source>
        <dbReference type="Proteomes" id="UP000018559"/>
    </source>
</evidence>
<dbReference type="Proteomes" id="UP000018559">
    <property type="component" value="Unassembled WGS sequence"/>
</dbReference>
<reference evidence="2 3" key="1">
    <citation type="journal article" date="2014" name="Genome Announc.">
        <title>The Genome of the Predominant Equine Lactobacillus Species, Lactobacillus equi, Is Reflective of Its Lifestyle Adaptations to an Herbivorous Host.</title>
        <authorList>
            <person name="O'Donnell M.M."/>
            <person name="Harris H.M."/>
            <person name="O'Toole P.W."/>
            <person name="Ross R.P."/>
        </authorList>
    </citation>
    <scope>NUCLEOTIDE SEQUENCE [LARGE SCALE GENOMIC DNA]</scope>
    <source>
        <strain evidence="2 3">DPC 6820</strain>
    </source>
</reference>
<dbReference type="AlphaFoldDB" id="V7HVU6"/>
<sequence>MMLNLTQLMRLREHNRTFSELEKLGAIDMYYLEAIYQLKDPTVGTISRLLGQSTPNTNYHIKKLINIGLVEKKVDEEDHRVAHLMVTNKYTSLISDDQEFWQSFQERLEDQVDPTDITIFQRVLRQAIEIISEENLETLEQK</sequence>
<comment type="caution">
    <text evidence="2">The sequence shown here is derived from an EMBL/GenBank/DDBJ whole genome shotgun (WGS) entry which is preliminary data.</text>
</comment>
<keyword evidence="3" id="KW-1185">Reference proteome</keyword>
<dbReference type="PATRIC" id="fig|1392007.3.peg.1828"/>
<dbReference type="SUPFAM" id="SSF46785">
    <property type="entry name" value="Winged helix' DNA-binding domain"/>
    <property type="match status" value="1"/>
</dbReference>
<organism evidence="2 3">
    <name type="scientific">Ligilactobacillus equi DPC 6820</name>
    <dbReference type="NCBI Taxonomy" id="1392007"/>
    <lineage>
        <taxon>Bacteria</taxon>
        <taxon>Bacillati</taxon>
        <taxon>Bacillota</taxon>
        <taxon>Bacilli</taxon>
        <taxon>Lactobacillales</taxon>
        <taxon>Lactobacillaceae</taxon>
        <taxon>Ligilactobacillus</taxon>
    </lineage>
</organism>
<gene>
    <name evidence="2" type="ORF">LEQ_1064</name>
</gene>
<proteinExistence type="predicted"/>
<feature type="domain" description="HTH marR-type" evidence="1">
    <location>
        <begin position="28"/>
        <end position="80"/>
    </location>
</feature>
<accession>V7HVU6</accession>
<evidence type="ECO:0000259" key="1">
    <source>
        <dbReference type="Pfam" id="PF12802"/>
    </source>
</evidence>
<dbReference type="InterPro" id="IPR036388">
    <property type="entry name" value="WH-like_DNA-bd_sf"/>
</dbReference>